<organism evidence="3 4">
    <name type="scientific">Arthrobotrys musiformis</name>
    <dbReference type="NCBI Taxonomy" id="47236"/>
    <lineage>
        <taxon>Eukaryota</taxon>
        <taxon>Fungi</taxon>
        <taxon>Dikarya</taxon>
        <taxon>Ascomycota</taxon>
        <taxon>Pezizomycotina</taxon>
        <taxon>Orbiliomycetes</taxon>
        <taxon>Orbiliales</taxon>
        <taxon>Orbiliaceae</taxon>
        <taxon>Arthrobotrys</taxon>
    </lineage>
</organism>
<reference evidence="3 4" key="1">
    <citation type="submission" date="2023-08" db="EMBL/GenBank/DDBJ databases">
        <authorList>
            <person name="Palmer J.M."/>
        </authorList>
    </citation>
    <scope>NUCLEOTIDE SEQUENCE [LARGE SCALE GENOMIC DNA]</scope>
    <source>
        <strain evidence="3 4">TWF481</strain>
    </source>
</reference>
<evidence type="ECO:0000313" key="4">
    <source>
        <dbReference type="Proteomes" id="UP001370758"/>
    </source>
</evidence>
<gene>
    <name evidence="3" type="ORF">TWF481_007413</name>
</gene>
<sequence length="178" mass="19693">MFLPGLFPTIGRPRPSYGIFGTTSLLIPGGAVAAIPAGSSVHTADNPRADPIHSGSNGDILTGKPQITKCIIIVVCASVVAGFLLTCLWRFIRHRRRRRRRSNDVEIANVSRHRRRISRRRRLRDPPPPYSPAVIHQPLTMQYLEDGRMATIDGIEDRSINIASDSDLPRAPAPAYKL</sequence>
<dbReference type="AlphaFoldDB" id="A0AAV9WD09"/>
<protein>
    <submittedName>
        <fullName evidence="3">Uncharacterized protein</fullName>
    </submittedName>
</protein>
<evidence type="ECO:0000256" key="2">
    <source>
        <dbReference type="SAM" id="Phobius"/>
    </source>
</evidence>
<evidence type="ECO:0000313" key="3">
    <source>
        <dbReference type="EMBL" id="KAK6505518.1"/>
    </source>
</evidence>
<accession>A0AAV9WD09</accession>
<dbReference type="EMBL" id="JAVHJL010000004">
    <property type="protein sequence ID" value="KAK6505518.1"/>
    <property type="molecule type" value="Genomic_DNA"/>
</dbReference>
<proteinExistence type="predicted"/>
<keyword evidence="2" id="KW-1133">Transmembrane helix</keyword>
<keyword evidence="4" id="KW-1185">Reference proteome</keyword>
<keyword evidence="2" id="KW-0812">Transmembrane</keyword>
<keyword evidence="2" id="KW-0472">Membrane</keyword>
<feature type="transmembrane region" description="Helical" evidence="2">
    <location>
        <begin position="71"/>
        <end position="92"/>
    </location>
</feature>
<evidence type="ECO:0000256" key="1">
    <source>
        <dbReference type="SAM" id="MobiDB-lite"/>
    </source>
</evidence>
<comment type="caution">
    <text evidence="3">The sequence shown here is derived from an EMBL/GenBank/DDBJ whole genome shotgun (WGS) entry which is preliminary data.</text>
</comment>
<name>A0AAV9WD09_9PEZI</name>
<dbReference type="Proteomes" id="UP001370758">
    <property type="component" value="Unassembled WGS sequence"/>
</dbReference>
<feature type="region of interest" description="Disordered" evidence="1">
    <location>
        <begin position="115"/>
        <end position="134"/>
    </location>
</feature>